<proteinExistence type="predicted"/>
<dbReference type="EMBL" id="PVNS01000015">
    <property type="protein sequence ID" value="PRO64508.1"/>
    <property type="molecule type" value="Genomic_DNA"/>
</dbReference>
<dbReference type="InterPro" id="IPR016181">
    <property type="entry name" value="Acyl_CoA_acyltransferase"/>
</dbReference>
<dbReference type="PROSITE" id="PS51186">
    <property type="entry name" value="GNAT"/>
    <property type="match status" value="1"/>
</dbReference>
<protein>
    <submittedName>
        <fullName evidence="2">N-acetyltransferase</fullName>
    </submittedName>
</protein>
<dbReference type="AlphaFoldDB" id="A0A2P6MDZ9"/>
<keyword evidence="3" id="KW-1185">Reference proteome</keyword>
<dbReference type="PANTHER" id="PTHR43415">
    <property type="entry name" value="SPERMIDINE N(1)-ACETYLTRANSFERASE"/>
    <property type="match status" value="1"/>
</dbReference>
<evidence type="ECO:0000313" key="3">
    <source>
        <dbReference type="Proteomes" id="UP000243650"/>
    </source>
</evidence>
<keyword evidence="2" id="KW-0808">Transferase</keyword>
<dbReference type="Pfam" id="PF13302">
    <property type="entry name" value="Acetyltransf_3"/>
    <property type="match status" value="1"/>
</dbReference>
<feature type="domain" description="N-acetyltransferase" evidence="1">
    <location>
        <begin position="10"/>
        <end position="177"/>
    </location>
</feature>
<gene>
    <name evidence="2" type="ORF">C6I21_14380</name>
</gene>
<dbReference type="GO" id="GO:0016747">
    <property type="term" value="F:acyltransferase activity, transferring groups other than amino-acyl groups"/>
    <property type="evidence" value="ECO:0007669"/>
    <property type="project" value="InterPro"/>
</dbReference>
<dbReference type="PANTHER" id="PTHR43415:SF4">
    <property type="entry name" value="N-ACETYLTRANSFERASE DOMAIN-CONTAINING PROTEIN"/>
    <property type="match status" value="1"/>
</dbReference>
<dbReference type="RefSeq" id="WP_105960172.1">
    <property type="nucleotide sequence ID" value="NZ_PVNS01000015.1"/>
</dbReference>
<evidence type="ECO:0000259" key="1">
    <source>
        <dbReference type="PROSITE" id="PS51186"/>
    </source>
</evidence>
<dbReference type="OrthoDB" id="9795206at2"/>
<dbReference type="Gene3D" id="3.40.630.30">
    <property type="match status" value="1"/>
</dbReference>
<organism evidence="2 3">
    <name type="scientific">Alkalicoccus urumqiensis</name>
    <name type="common">Bacillus urumqiensis</name>
    <dbReference type="NCBI Taxonomy" id="1548213"/>
    <lineage>
        <taxon>Bacteria</taxon>
        <taxon>Bacillati</taxon>
        <taxon>Bacillota</taxon>
        <taxon>Bacilli</taxon>
        <taxon>Bacillales</taxon>
        <taxon>Bacillaceae</taxon>
        <taxon>Alkalicoccus</taxon>
    </lineage>
</organism>
<accession>A0A2P6MDZ9</accession>
<evidence type="ECO:0000313" key="2">
    <source>
        <dbReference type="EMBL" id="PRO64508.1"/>
    </source>
</evidence>
<dbReference type="InterPro" id="IPR000182">
    <property type="entry name" value="GNAT_dom"/>
</dbReference>
<comment type="caution">
    <text evidence="2">The sequence shown here is derived from an EMBL/GenBank/DDBJ whole genome shotgun (WGS) entry which is preliminary data.</text>
</comment>
<dbReference type="SUPFAM" id="SSF55729">
    <property type="entry name" value="Acyl-CoA N-acyltransferases (Nat)"/>
    <property type="match status" value="1"/>
</dbReference>
<reference evidence="2 3" key="1">
    <citation type="submission" date="2018-03" db="EMBL/GenBank/DDBJ databases">
        <title>Bacillus urumqiensis sp. nov., a moderately haloalkaliphilic bacterium isolated from a salt lake.</title>
        <authorList>
            <person name="Zhao B."/>
            <person name="Liao Z."/>
        </authorList>
    </citation>
    <scope>NUCLEOTIDE SEQUENCE [LARGE SCALE GENOMIC DNA]</scope>
    <source>
        <strain evidence="2 3">BZ-SZ-XJ18</strain>
    </source>
</reference>
<name>A0A2P6MDZ9_ALKUR</name>
<dbReference type="Proteomes" id="UP000243650">
    <property type="component" value="Unassembled WGS sequence"/>
</dbReference>
<sequence>MEVHLYGKNVLLQEAEESDIETLYYWRFEDKEQEAKKWNGPYIPEEKITKEAYFKSWDHQILGNIPSFLTIICDGKAVGYVGAYWVDKNTSWLETGIVIYNPDYWNGGYGFEAYKLWINYLFKSTKLHRLGMSTWSGNGRMIRVAEKLGMKEEARIRKARIVNGRYFDAVKMGILKEEWESVYHN</sequence>